<dbReference type="GO" id="GO:0008795">
    <property type="term" value="F:NAD+ synthase activity"/>
    <property type="evidence" value="ECO:0007669"/>
    <property type="project" value="UniProtKB-UniRule"/>
</dbReference>
<dbReference type="GO" id="GO:0009435">
    <property type="term" value="P:NAD+ biosynthetic process"/>
    <property type="evidence" value="ECO:0007669"/>
    <property type="project" value="UniProtKB-UniRule"/>
</dbReference>
<organism evidence="11 12">
    <name type="scientific">Vallitalea guaymasensis</name>
    <dbReference type="NCBI Taxonomy" id="1185412"/>
    <lineage>
        <taxon>Bacteria</taxon>
        <taxon>Bacillati</taxon>
        <taxon>Bacillota</taxon>
        <taxon>Clostridia</taxon>
        <taxon>Lachnospirales</taxon>
        <taxon>Vallitaleaceae</taxon>
        <taxon>Vallitalea</taxon>
    </lineage>
</organism>
<keyword evidence="3 7" id="KW-0436">Ligase</keyword>
<feature type="binding site" evidence="7">
    <location>
        <position position="202"/>
    </location>
    <ligand>
        <name>L-glutamine</name>
        <dbReference type="ChEBI" id="CHEBI:58359"/>
    </ligand>
</feature>
<dbReference type="Pfam" id="PF00795">
    <property type="entry name" value="CN_hydrolase"/>
    <property type="match status" value="1"/>
</dbReference>
<comment type="catalytic activity">
    <reaction evidence="7 8">
        <text>deamido-NAD(+) + L-glutamine + ATP + H2O = L-glutamate + AMP + diphosphate + NAD(+) + H(+)</text>
        <dbReference type="Rhea" id="RHEA:24384"/>
        <dbReference type="ChEBI" id="CHEBI:15377"/>
        <dbReference type="ChEBI" id="CHEBI:15378"/>
        <dbReference type="ChEBI" id="CHEBI:29985"/>
        <dbReference type="ChEBI" id="CHEBI:30616"/>
        <dbReference type="ChEBI" id="CHEBI:33019"/>
        <dbReference type="ChEBI" id="CHEBI:57540"/>
        <dbReference type="ChEBI" id="CHEBI:58359"/>
        <dbReference type="ChEBI" id="CHEBI:58437"/>
        <dbReference type="ChEBI" id="CHEBI:456215"/>
        <dbReference type="EC" id="6.3.5.1"/>
    </reaction>
</comment>
<dbReference type="EMBL" id="CP058561">
    <property type="protein sequence ID" value="QUH30988.1"/>
    <property type="molecule type" value="Genomic_DNA"/>
</dbReference>
<evidence type="ECO:0000256" key="7">
    <source>
        <dbReference type="HAMAP-Rule" id="MF_02090"/>
    </source>
</evidence>
<dbReference type="UniPathway" id="UPA00253">
    <property type="reaction ID" value="UER00334"/>
</dbReference>
<protein>
    <recommendedName>
        <fullName evidence="7 8">Glutamine-dependent NAD(+) synthetase</fullName>
        <ecNumber evidence="7 8">6.3.5.1</ecNumber>
    </recommendedName>
    <alternativeName>
        <fullName evidence="7 8">NAD(+) synthase [glutamine-hydrolyzing]</fullName>
    </alternativeName>
</protein>
<feature type="binding site" evidence="7">
    <location>
        <position position="448"/>
    </location>
    <ligand>
        <name>deamido-NAD(+)</name>
        <dbReference type="ChEBI" id="CHEBI:58437"/>
        <note>ligand shared between two neighboring subunits</note>
    </ligand>
</feature>
<dbReference type="PROSITE" id="PS50263">
    <property type="entry name" value="CN_HYDROLASE"/>
    <property type="match status" value="1"/>
</dbReference>
<evidence type="ECO:0000256" key="1">
    <source>
        <dbReference type="ARBA" id="ARBA00005188"/>
    </source>
</evidence>
<dbReference type="HAMAP" id="MF_02090">
    <property type="entry name" value="NadE_glutamine_dep"/>
    <property type="match status" value="1"/>
</dbReference>
<comment type="similarity">
    <text evidence="9">Belongs to the NAD synthetase family.</text>
</comment>
<name>A0A8J8MDT9_9FIRM</name>
<dbReference type="InterPro" id="IPR003694">
    <property type="entry name" value="NAD_synthase"/>
</dbReference>
<dbReference type="GO" id="GO:0004359">
    <property type="term" value="F:glutaminase activity"/>
    <property type="evidence" value="ECO:0007669"/>
    <property type="project" value="InterPro"/>
</dbReference>
<dbReference type="InterPro" id="IPR003010">
    <property type="entry name" value="C-N_Hydrolase"/>
</dbReference>
<evidence type="ECO:0000256" key="6">
    <source>
        <dbReference type="ARBA" id="ARBA00023027"/>
    </source>
</evidence>
<evidence type="ECO:0000313" key="12">
    <source>
        <dbReference type="Proteomes" id="UP000677305"/>
    </source>
</evidence>
<dbReference type="PANTHER" id="PTHR23090">
    <property type="entry name" value="NH 3 /GLUTAMINE-DEPENDENT NAD + SYNTHETASE"/>
    <property type="match status" value="1"/>
</dbReference>
<dbReference type="SUPFAM" id="SSF56317">
    <property type="entry name" value="Carbon-nitrogen hydrolase"/>
    <property type="match status" value="1"/>
</dbReference>
<reference evidence="11 12" key="1">
    <citation type="submission" date="2020-07" db="EMBL/GenBank/DDBJ databases">
        <title>Vallitalea guaymasensis genome.</title>
        <authorList>
            <person name="Postec A."/>
        </authorList>
    </citation>
    <scope>NUCLEOTIDE SEQUENCE [LARGE SCALE GENOMIC DNA]</scope>
    <source>
        <strain evidence="11 12">Ra1766G1</strain>
    </source>
</reference>
<proteinExistence type="inferred from homology"/>
<dbReference type="PIRSF" id="PIRSF006630">
    <property type="entry name" value="NADS_GAT"/>
    <property type="match status" value="1"/>
</dbReference>
<evidence type="ECO:0000256" key="2">
    <source>
        <dbReference type="ARBA" id="ARBA00007145"/>
    </source>
</evidence>
<feature type="active site" description="Nucleophile; for glutaminase activity" evidence="7">
    <location>
        <position position="175"/>
    </location>
</feature>
<feature type="active site" description="For glutaminase activity" evidence="7">
    <location>
        <position position="119"/>
    </location>
</feature>
<dbReference type="InterPro" id="IPR014445">
    <property type="entry name" value="Gln-dep_NAD_synthase"/>
</dbReference>
<feature type="binding site" evidence="7">
    <location>
        <begin position="482"/>
        <end position="485"/>
    </location>
    <ligand>
        <name>deamido-NAD(+)</name>
        <dbReference type="ChEBI" id="CHEBI:58437"/>
        <note>ligand shared between two neighboring subunits</note>
    </ligand>
</feature>
<evidence type="ECO:0000313" key="11">
    <source>
        <dbReference type="EMBL" id="QUH30988.1"/>
    </source>
</evidence>
<keyword evidence="5 7" id="KW-0067">ATP-binding</keyword>
<dbReference type="GO" id="GO:0005737">
    <property type="term" value="C:cytoplasm"/>
    <property type="evidence" value="ECO:0007669"/>
    <property type="project" value="InterPro"/>
</dbReference>
<dbReference type="SUPFAM" id="SSF52402">
    <property type="entry name" value="Adenine nucleotide alpha hydrolases-like"/>
    <property type="match status" value="1"/>
</dbReference>
<dbReference type="InterPro" id="IPR014729">
    <property type="entry name" value="Rossmann-like_a/b/a_fold"/>
</dbReference>
<dbReference type="PANTHER" id="PTHR23090:SF9">
    <property type="entry name" value="GLUTAMINE-DEPENDENT NAD(+) SYNTHETASE"/>
    <property type="match status" value="1"/>
</dbReference>
<feature type="binding site" evidence="7">
    <location>
        <position position="472"/>
    </location>
    <ligand>
        <name>ATP</name>
        <dbReference type="ChEBI" id="CHEBI:30616"/>
    </ligand>
</feature>
<comment type="function">
    <text evidence="7">Catalyzes the ATP-dependent amidation of deamido-NAD to form NAD. Uses L-glutamine as a nitrogen source.</text>
</comment>
<accession>A0A8J8MDT9</accession>
<dbReference type="InterPro" id="IPR022310">
    <property type="entry name" value="NAD/GMP_synthase"/>
</dbReference>
<evidence type="ECO:0000256" key="5">
    <source>
        <dbReference type="ARBA" id="ARBA00022840"/>
    </source>
</evidence>
<dbReference type="NCBIfam" id="NF002730">
    <property type="entry name" value="PRK02628.1"/>
    <property type="match status" value="1"/>
</dbReference>
<dbReference type="Gene3D" id="3.60.110.10">
    <property type="entry name" value="Carbon-nitrogen hydrolase"/>
    <property type="match status" value="1"/>
</dbReference>
<feature type="binding site" evidence="7">
    <location>
        <position position="611"/>
    </location>
    <ligand>
        <name>deamido-NAD(+)</name>
        <dbReference type="ChEBI" id="CHEBI:58437"/>
        <note>ligand shared between two neighboring subunits</note>
    </ligand>
</feature>
<sequence>MNNMINDGFVRVASASPVIKVADVDFNTDEIMKLIDDAIDKDVSILVFPELCITGYTCADLFFQEPLIRSSMEKLVILKKYSLGKDILFVVGVPIKYKNALYNCAAVICNGKILGVVPKTYIPNYNEFYEQRWFSSSETIINDTIVIDSEEIPFGSSILFRHSEYEDLCVGIEICEDLWSPLPPSTIHAINGATIILNPSASNDLVGKSSYRKALISSQSAKTITSYIYSSSGFGESTTDVVFGGHCLIYENGTKLEENKRFMLESTIIYSDIDIDKLMADRIKMTSYSNHLTSRFDSEYMVIPFDLTLKDHNTIDRFIDPSPFVPNNQEKRSKRCQEIFSIQTLGLAKRITHIGCEKVIVGISGGLDSTLALLVCAMTYDLLGKGRKNIIGVTMPGFGTTDRTYNNAISLMNHLGVTIKEISIKNACLVHFEDIGHDPNDHSTTYENVQARERTQILMDLSNKYNGIVIGTGDLSEMALGWATYNGDHMAMYSVNTTIPKTLVRYLVRWITEYKVGKDAKAVLLDILDTPVSPELLPPDKETGKIKQKTEEVVGPYELHDFFLYNMLRFGFSPKKIYRLALKAFDNQYTPETIKKWINTFYRRFFMHQFKRSCMPDGPKVGSICLSPRGDLRMPSDAVSKIWLEEIKDI</sequence>
<dbReference type="Proteomes" id="UP000677305">
    <property type="component" value="Chromosome"/>
</dbReference>
<feature type="active site" description="Proton acceptor; for glutaminase activity" evidence="7">
    <location>
        <position position="50"/>
    </location>
</feature>
<comment type="pathway">
    <text evidence="1 7 8">Cofactor biosynthesis; NAD(+) biosynthesis; NAD(+) from deamido-NAD(+) (L-Gln route): step 1/1.</text>
</comment>
<feature type="binding site" evidence="7">
    <location>
        <begin position="362"/>
        <end position="369"/>
    </location>
    <ligand>
        <name>ATP</name>
        <dbReference type="ChEBI" id="CHEBI:30616"/>
    </ligand>
</feature>
<comment type="similarity">
    <text evidence="2 7 8">In the C-terminal section; belongs to the NAD synthetase family.</text>
</comment>
<feature type="binding site" evidence="7">
    <location>
        <position position="125"/>
    </location>
    <ligand>
        <name>L-glutamine</name>
        <dbReference type="ChEBI" id="CHEBI:58359"/>
    </ligand>
</feature>
<feature type="binding site" evidence="7">
    <location>
        <position position="477"/>
    </location>
    <ligand>
        <name>deamido-NAD(+)</name>
        <dbReference type="ChEBI" id="CHEBI:58437"/>
        <note>ligand shared between two neighboring subunits</note>
    </ligand>
</feature>
<keyword evidence="6 7" id="KW-0520">NAD</keyword>
<dbReference type="GO" id="GO:0005524">
    <property type="term" value="F:ATP binding"/>
    <property type="evidence" value="ECO:0007669"/>
    <property type="project" value="UniProtKB-UniRule"/>
</dbReference>
<gene>
    <name evidence="7" type="primary">nadE</name>
    <name evidence="11" type="ORF">HYG85_19505</name>
</gene>
<dbReference type="CDD" id="cd07570">
    <property type="entry name" value="GAT_Gln-NAD-synth"/>
    <property type="match status" value="1"/>
</dbReference>
<feature type="binding site" evidence="7">
    <location>
        <position position="208"/>
    </location>
    <ligand>
        <name>L-glutamine</name>
        <dbReference type="ChEBI" id="CHEBI:58359"/>
    </ligand>
</feature>
<dbReference type="AlphaFoldDB" id="A0A8J8MDT9"/>
<dbReference type="EC" id="6.3.5.1" evidence="7 8"/>
<dbReference type="Gene3D" id="3.40.50.620">
    <property type="entry name" value="HUPs"/>
    <property type="match status" value="1"/>
</dbReference>
<dbReference type="Gene3D" id="1.10.10.1140">
    <property type="entry name" value="Glutamine-dependent NAD+ synthetase, C-terminal domain"/>
    <property type="match status" value="1"/>
</dbReference>
<dbReference type="GO" id="GO:0003952">
    <property type="term" value="F:NAD+ synthase (glutamine-hydrolyzing) activity"/>
    <property type="evidence" value="ECO:0007669"/>
    <property type="project" value="UniProtKB-UniRule"/>
</dbReference>
<feature type="domain" description="CN hydrolase" evidence="10">
    <location>
        <begin position="10"/>
        <end position="275"/>
    </location>
</feature>
<keyword evidence="12" id="KW-1185">Reference proteome</keyword>
<evidence type="ECO:0000259" key="10">
    <source>
        <dbReference type="PROSITE" id="PS50263"/>
    </source>
</evidence>
<evidence type="ECO:0000256" key="9">
    <source>
        <dbReference type="RuleBase" id="RU003811"/>
    </source>
</evidence>
<evidence type="ECO:0000256" key="4">
    <source>
        <dbReference type="ARBA" id="ARBA00022741"/>
    </source>
</evidence>
<dbReference type="InterPro" id="IPR041856">
    <property type="entry name" value="NAD+_synth_C"/>
</dbReference>
<evidence type="ECO:0000256" key="8">
    <source>
        <dbReference type="PIRNR" id="PIRNR006630"/>
    </source>
</evidence>
<dbReference type="InterPro" id="IPR036526">
    <property type="entry name" value="C-N_Hydrolase_sf"/>
</dbReference>
<keyword evidence="4 7" id="KW-0547">Nucleotide-binding</keyword>
<dbReference type="KEGG" id="vgu:HYG85_19505"/>
<dbReference type="NCBIfam" id="TIGR00552">
    <property type="entry name" value="nadE"/>
    <property type="match status" value="1"/>
</dbReference>
<dbReference type="Pfam" id="PF02540">
    <property type="entry name" value="NAD_synthase"/>
    <property type="match status" value="1"/>
</dbReference>
<dbReference type="CDD" id="cd00553">
    <property type="entry name" value="NAD_synthase"/>
    <property type="match status" value="1"/>
</dbReference>
<evidence type="ECO:0000256" key="3">
    <source>
        <dbReference type="ARBA" id="ARBA00022598"/>
    </source>
</evidence>